<dbReference type="EnsemblPlants" id="Bo5g126330.1">
    <property type="protein sequence ID" value="Bo5g126330.1"/>
    <property type="gene ID" value="Bo5g126330"/>
</dbReference>
<evidence type="ECO:0000313" key="2">
    <source>
        <dbReference type="Proteomes" id="UP000032141"/>
    </source>
</evidence>
<sequence>MMRVRVPFSISLSLTKHKRFFCFSLDDSAFNLLLLSTKSISPRWLREQSTVMSPCISRSPRSLCDQSTMMSPRLSRSPEVSVIINDVLSSSISLSSSPRMVGARYEGSSNKTSTMKTGFQHGEETESSHVDLDFSSNMPTNLVNMMGFRTRVRDRQMHEQLKADLVEHLWSKFGEDEDNN</sequence>
<protein>
    <submittedName>
        <fullName evidence="1">Uncharacterized protein</fullName>
    </submittedName>
</protein>
<dbReference type="Proteomes" id="UP000032141">
    <property type="component" value="Chromosome C5"/>
</dbReference>
<organism evidence="1 2">
    <name type="scientific">Brassica oleracea var. oleracea</name>
    <dbReference type="NCBI Taxonomy" id="109376"/>
    <lineage>
        <taxon>Eukaryota</taxon>
        <taxon>Viridiplantae</taxon>
        <taxon>Streptophyta</taxon>
        <taxon>Embryophyta</taxon>
        <taxon>Tracheophyta</taxon>
        <taxon>Spermatophyta</taxon>
        <taxon>Magnoliopsida</taxon>
        <taxon>eudicotyledons</taxon>
        <taxon>Gunneridae</taxon>
        <taxon>Pentapetalae</taxon>
        <taxon>rosids</taxon>
        <taxon>malvids</taxon>
        <taxon>Brassicales</taxon>
        <taxon>Brassicaceae</taxon>
        <taxon>Brassiceae</taxon>
        <taxon>Brassica</taxon>
    </lineage>
</organism>
<keyword evidence="2" id="KW-1185">Reference proteome</keyword>
<dbReference type="HOGENOM" id="CLU_1498332_0_0_1"/>
<dbReference type="AlphaFoldDB" id="A0A0D3CJP2"/>
<evidence type="ECO:0000313" key="1">
    <source>
        <dbReference type="EnsemblPlants" id="Bo5g126330.1"/>
    </source>
</evidence>
<accession>A0A0D3CJP2</accession>
<dbReference type="Gramene" id="Bo5g126330.1">
    <property type="protein sequence ID" value="Bo5g126330.1"/>
    <property type="gene ID" value="Bo5g126330"/>
</dbReference>
<proteinExistence type="predicted"/>
<reference evidence="1" key="2">
    <citation type="submission" date="2015-03" db="UniProtKB">
        <authorList>
            <consortium name="EnsemblPlants"/>
        </authorList>
    </citation>
    <scope>IDENTIFICATION</scope>
</reference>
<reference evidence="1 2" key="1">
    <citation type="journal article" date="2014" name="Genome Biol.">
        <title>Transcriptome and methylome profiling reveals relics of genome dominance in the mesopolyploid Brassica oleracea.</title>
        <authorList>
            <person name="Parkin I.A."/>
            <person name="Koh C."/>
            <person name="Tang H."/>
            <person name="Robinson S.J."/>
            <person name="Kagale S."/>
            <person name="Clarke W.E."/>
            <person name="Town C.D."/>
            <person name="Nixon J."/>
            <person name="Krishnakumar V."/>
            <person name="Bidwell S.L."/>
            <person name="Denoeud F."/>
            <person name="Belcram H."/>
            <person name="Links M.G."/>
            <person name="Just J."/>
            <person name="Clarke C."/>
            <person name="Bender T."/>
            <person name="Huebert T."/>
            <person name="Mason A.S."/>
            <person name="Pires J.C."/>
            <person name="Barker G."/>
            <person name="Moore J."/>
            <person name="Walley P.G."/>
            <person name="Manoli S."/>
            <person name="Batley J."/>
            <person name="Edwards D."/>
            <person name="Nelson M.N."/>
            <person name="Wang X."/>
            <person name="Paterson A.H."/>
            <person name="King G."/>
            <person name="Bancroft I."/>
            <person name="Chalhoub B."/>
            <person name="Sharpe A.G."/>
        </authorList>
    </citation>
    <scope>NUCLEOTIDE SEQUENCE</scope>
    <source>
        <strain evidence="1 2">cv. TO1000</strain>
    </source>
</reference>
<name>A0A0D3CJP2_BRAOL</name>